<comment type="similarity">
    <text evidence="14">Belongs to the adenylyl cyclase class-4/guanylyl cyclase family.</text>
</comment>
<keyword evidence="8" id="KW-0342">GTP-binding</keyword>
<dbReference type="GO" id="GO:0001653">
    <property type="term" value="F:peptide receptor activity"/>
    <property type="evidence" value="ECO:0007669"/>
    <property type="project" value="TreeGrafter"/>
</dbReference>
<keyword evidence="13 15" id="KW-0141">cGMP biosynthesis</keyword>
<dbReference type="SMART" id="SM00044">
    <property type="entry name" value="CYCc"/>
    <property type="match status" value="1"/>
</dbReference>
<dbReference type="GO" id="GO:0005524">
    <property type="term" value="F:ATP binding"/>
    <property type="evidence" value="ECO:0007669"/>
    <property type="project" value="InterPro"/>
</dbReference>
<keyword evidence="7" id="KW-1133">Transmembrane helix</keyword>
<gene>
    <name evidence="19" type="primary">Gyc32E</name>
    <name evidence="19" type="ORF">NPIL_105851</name>
</gene>
<reference evidence="19" key="1">
    <citation type="submission" date="2020-08" db="EMBL/GenBank/DDBJ databases">
        <title>Multicomponent nature underlies the extraordinary mechanical properties of spider dragline silk.</title>
        <authorList>
            <person name="Kono N."/>
            <person name="Nakamura H."/>
            <person name="Mori M."/>
            <person name="Yoshida Y."/>
            <person name="Ohtoshi R."/>
            <person name="Malay A.D."/>
            <person name="Moran D.A.P."/>
            <person name="Tomita M."/>
            <person name="Numata K."/>
            <person name="Arakawa K."/>
        </authorList>
    </citation>
    <scope>NUCLEOTIDE SEQUENCE</scope>
</reference>
<evidence type="ECO:0000256" key="14">
    <source>
        <dbReference type="RuleBase" id="RU000405"/>
    </source>
</evidence>
<accession>A0A8X6M7W3</accession>
<dbReference type="GO" id="GO:0005525">
    <property type="term" value="F:GTP binding"/>
    <property type="evidence" value="ECO:0007669"/>
    <property type="project" value="UniProtKB-KW"/>
</dbReference>
<evidence type="ECO:0000256" key="11">
    <source>
        <dbReference type="ARBA" id="ARBA00023180"/>
    </source>
</evidence>
<evidence type="ECO:0000259" key="18">
    <source>
        <dbReference type="PROSITE" id="PS50125"/>
    </source>
</evidence>
<dbReference type="AlphaFoldDB" id="A0A8X6M7W3"/>
<comment type="catalytic activity">
    <reaction evidence="1 15">
        <text>GTP = 3',5'-cyclic GMP + diphosphate</text>
        <dbReference type="Rhea" id="RHEA:13665"/>
        <dbReference type="ChEBI" id="CHEBI:33019"/>
        <dbReference type="ChEBI" id="CHEBI:37565"/>
        <dbReference type="ChEBI" id="CHEBI:57746"/>
        <dbReference type="EC" id="4.6.1.2"/>
    </reaction>
</comment>
<keyword evidence="11" id="KW-0325">Glycoprotein</keyword>
<evidence type="ECO:0000256" key="7">
    <source>
        <dbReference type="ARBA" id="ARBA00022989"/>
    </source>
</evidence>
<dbReference type="GO" id="GO:0004672">
    <property type="term" value="F:protein kinase activity"/>
    <property type="evidence" value="ECO:0007669"/>
    <property type="project" value="InterPro"/>
</dbReference>
<dbReference type="SUPFAM" id="SSF55073">
    <property type="entry name" value="Nucleotide cyclase"/>
    <property type="match status" value="1"/>
</dbReference>
<dbReference type="Pfam" id="PF07714">
    <property type="entry name" value="PK_Tyr_Ser-Thr"/>
    <property type="match status" value="1"/>
</dbReference>
<dbReference type="SUPFAM" id="SSF53822">
    <property type="entry name" value="Periplasmic binding protein-like I"/>
    <property type="match status" value="1"/>
</dbReference>
<dbReference type="GO" id="GO:0035556">
    <property type="term" value="P:intracellular signal transduction"/>
    <property type="evidence" value="ECO:0007669"/>
    <property type="project" value="InterPro"/>
</dbReference>
<dbReference type="PROSITE" id="PS50011">
    <property type="entry name" value="PROTEIN_KINASE_DOM"/>
    <property type="match status" value="1"/>
</dbReference>
<evidence type="ECO:0000256" key="9">
    <source>
        <dbReference type="ARBA" id="ARBA00023136"/>
    </source>
</evidence>
<evidence type="ECO:0000256" key="13">
    <source>
        <dbReference type="ARBA" id="ARBA00023293"/>
    </source>
</evidence>
<evidence type="ECO:0000256" key="8">
    <source>
        <dbReference type="ARBA" id="ARBA00023134"/>
    </source>
</evidence>
<dbReference type="GO" id="GO:0005886">
    <property type="term" value="C:plasma membrane"/>
    <property type="evidence" value="ECO:0007669"/>
    <property type="project" value="TreeGrafter"/>
</dbReference>
<feature type="signal peptide" evidence="16">
    <location>
        <begin position="1"/>
        <end position="17"/>
    </location>
</feature>
<keyword evidence="4" id="KW-0812">Transmembrane</keyword>
<keyword evidence="9" id="KW-0472">Membrane</keyword>
<dbReference type="Pfam" id="PF00211">
    <property type="entry name" value="Guanylate_cyc"/>
    <property type="match status" value="1"/>
</dbReference>
<dbReference type="Gene3D" id="3.30.70.1230">
    <property type="entry name" value="Nucleotide cyclase"/>
    <property type="match status" value="1"/>
</dbReference>
<feature type="chain" id="PRO_5036502246" description="Guanylate cyclase" evidence="16">
    <location>
        <begin position="18"/>
        <end position="1161"/>
    </location>
</feature>
<keyword evidence="5 16" id="KW-0732">Signal</keyword>
<comment type="caution">
    <text evidence="19">The sequence shown here is derived from an EMBL/GenBank/DDBJ whole genome shotgun (WGS) entry which is preliminary data.</text>
</comment>
<organism evidence="19 20">
    <name type="scientific">Nephila pilipes</name>
    <name type="common">Giant wood spider</name>
    <name type="synonym">Nephila maculata</name>
    <dbReference type="NCBI Taxonomy" id="299642"/>
    <lineage>
        <taxon>Eukaryota</taxon>
        <taxon>Metazoa</taxon>
        <taxon>Ecdysozoa</taxon>
        <taxon>Arthropoda</taxon>
        <taxon>Chelicerata</taxon>
        <taxon>Arachnida</taxon>
        <taxon>Araneae</taxon>
        <taxon>Araneomorphae</taxon>
        <taxon>Entelegynae</taxon>
        <taxon>Araneoidea</taxon>
        <taxon>Nephilidae</taxon>
        <taxon>Nephila</taxon>
    </lineage>
</organism>
<evidence type="ECO:0000256" key="3">
    <source>
        <dbReference type="ARBA" id="ARBA00012202"/>
    </source>
</evidence>
<dbReference type="InterPro" id="IPR018297">
    <property type="entry name" value="A/G_cyclase_CS"/>
</dbReference>
<keyword evidence="20" id="KW-1185">Reference proteome</keyword>
<dbReference type="EC" id="4.6.1.2" evidence="3 15"/>
<evidence type="ECO:0000256" key="15">
    <source>
        <dbReference type="RuleBase" id="RU003431"/>
    </source>
</evidence>
<dbReference type="Gene3D" id="1.10.510.10">
    <property type="entry name" value="Transferase(Phosphotransferase) domain 1"/>
    <property type="match status" value="1"/>
</dbReference>
<dbReference type="InterPro" id="IPR050401">
    <property type="entry name" value="Cyclic_nucleotide_synthase"/>
</dbReference>
<comment type="subcellular location">
    <subcellularLocation>
        <location evidence="2">Membrane</location>
        <topology evidence="2">Single-pass type I membrane protein</topology>
    </subcellularLocation>
</comment>
<dbReference type="InterPro" id="IPR001828">
    <property type="entry name" value="ANF_lig-bd_rcpt"/>
</dbReference>
<dbReference type="PROSITE" id="PS00452">
    <property type="entry name" value="GUANYLATE_CYCLASE_1"/>
    <property type="match status" value="1"/>
</dbReference>
<keyword evidence="6" id="KW-0547">Nucleotide-binding</keyword>
<evidence type="ECO:0000256" key="4">
    <source>
        <dbReference type="ARBA" id="ARBA00022692"/>
    </source>
</evidence>
<dbReference type="InterPro" id="IPR028082">
    <property type="entry name" value="Peripla_BP_I"/>
</dbReference>
<evidence type="ECO:0000256" key="16">
    <source>
        <dbReference type="SAM" id="SignalP"/>
    </source>
</evidence>
<sequence length="1161" mass="131218">MATAFVVASLFVVLVGGEFHPHRTVVDLRRMNVTFGKHTIDPYKPNITIGFLSSFKELGKLICGAISLAVDMVNADSGLLPTHNLKFIAYDSGEPNTAITIKKMTQMKEEGVVAFIGPDHSCVSEALVAAAWNMPMITYKCSDSKVSEKTIFPTFARTLPPSSKVSKSLISLLKHFTWDQLVLLVSDNPSEKQIAEALIHLAQKNDIAILETFYLPGDYLTKDNTTLKEIVMKTYKRTRVYVLIADAYSLVDFVRFMHVQGLLEGGEYVVIALEKEETYNPDKEYQFIRREFEAAWLVADPVPFRSVLLVCPGAPIHPDYSLFQDLVVNYSISEPFNIPFHPVIKVEVPIYAGLVYDAVMIYASALTQALADNISEYNGSAVFQYIKSRPYESILGFSVMIDDQGDAEGNYTVMALVQDDDEPPFQRMKPVARFNYQGSNGLPLLRLERPINWISGAPPRSEPQCGFTGEKCDTKPEWKMVSIYIVCCVISIVAGMFIFRHYRYEQKLACLLWKVEMKDLILLRSDHDGSFQKFRNNLYEMENSKIESDVPSLMDDPVTGRTQSKVGFYKGNAVYIYHVYKKSIDLTRSLRKEMIQIREMRHENINPFIGACVDPPNICILTLFSTRGSLQDVLKNSDLHLDTMFIASLVADLVKGMIYIHDSEIVSHGNLKSSNCIVDNRWMLKITDFGLHEFKANQDLPQEVQETRAKAIMWRAPELMKTLNPSSRGTQKGDVYSFGVILFEILGRQGPWGLPEPSLKYIEDRVCNPQHYGGELFRPPVHKLDCPDYIRQCMEECWHENPDDRPDFKFIKVKLRPLHMGLNANIFDNMISIMEKYACNLESVVKDRTNQLLEEKKKTENLLLRMLPKPVAEQLLRGEKVEAESFDTVTIYFSDIVGFTSLSAVSTPLQVVDLLNDLYTCFDSIIGNYDVYKVETIGDAYMVVSGLPIRNGNRHAGEIASLALRLRQAIETFEIRHRPNERLSLRIGINSGPCVAGVVGLKMPRYCLFGDTVNTASRMESTGEAMKIHVSEACKKVLDKLGGYILEERGLVQIKGKGEMRTYWLLGKEVYDPLFPPKQSPPSSHLSRCLTNKRPFSDFPSENSVELASSLTNSSNTNDSCLSLFHECKKNAKNETIRANGYRSAPVINFSELYPPSNFII</sequence>
<dbReference type="SUPFAM" id="SSF56112">
    <property type="entry name" value="Protein kinase-like (PK-like)"/>
    <property type="match status" value="1"/>
</dbReference>
<evidence type="ECO:0000313" key="20">
    <source>
        <dbReference type="Proteomes" id="UP000887013"/>
    </source>
</evidence>
<feature type="domain" description="Protein kinase" evidence="17">
    <location>
        <begin position="520"/>
        <end position="822"/>
    </location>
</feature>
<evidence type="ECO:0000256" key="2">
    <source>
        <dbReference type="ARBA" id="ARBA00004479"/>
    </source>
</evidence>
<keyword evidence="10" id="KW-0675">Receptor</keyword>
<feature type="domain" description="Guanylate cyclase" evidence="18">
    <location>
        <begin position="890"/>
        <end position="1020"/>
    </location>
</feature>
<dbReference type="OrthoDB" id="6419048at2759"/>
<evidence type="ECO:0000256" key="1">
    <source>
        <dbReference type="ARBA" id="ARBA00001436"/>
    </source>
</evidence>
<dbReference type="InterPro" id="IPR011009">
    <property type="entry name" value="Kinase-like_dom_sf"/>
</dbReference>
<dbReference type="InterPro" id="IPR000719">
    <property type="entry name" value="Prot_kinase_dom"/>
</dbReference>
<dbReference type="InterPro" id="IPR029787">
    <property type="entry name" value="Nucleotide_cyclase"/>
</dbReference>
<name>A0A8X6M7W3_NEPPI</name>
<evidence type="ECO:0000256" key="10">
    <source>
        <dbReference type="ARBA" id="ARBA00023170"/>
    </source>
</evidence>
<protein>
    <recommendedName>
        <fullName evidence="3 15">Guanylate cyclase</fullName>
        <ecNumber evidence="3 15">4.6.1.2</ecNumber>
    </recommendedName>
</protein>
<dbReference type="GO" id="GO:0004383">
    <property type="term" value="F:guanylate cyclase activity"/>
    <property type="evidence" value="ECO:0007669"/>
    <property type="project" value="UniProtKB-EC"/>
</dbReference>
<dbReference type="FunFam" id="1.10.510.10:FF:000420">
    <property type="entry name" value="Guanylate cyclase"/>
    <property type="match status" value="1"/>
</dbReference>
<evidence type="ECO:0000313" key="19">
    <source>
        <dbReference type="EMBL" id="GFS29045.1"/>
    </source>
</evidence>
<dbReference type="Proteomes" id="UP000887013">
    <property type="component" value="Unassembled WGS sequence"/>
</dbReference>
<dbReference type="InterPro" id="IPR001054">
    <property type="entry name" value="A/G_cyclase"/>
</dbReference>
<dbReference type="GO" id="GO:0004016">
    <property type="term" value="F:adenylate cyclase activity"/>
    <property type="evidence" value="ECO:0007669"/>
    <property type="project" value="TreeGrafter"/>
</dbReference>
<dbReference type="CDD" id="cd07302">
    <property type="entry name" value="CHD"/>
    <property type="match status" value="1"/>
</dbReference>
<evidence type="ECO:0000259" key="17">
    <source>
        <dbReference type="PROSITE" id="PS50011"/>
    </source>
</evidence>
<dbReference type="PANTHER" id="PTHR11920:SF501">
    <property type="entry name" value="GUANYLATE CYCLASE 32E"/>
    <property type="match status" value="1"/>
</dbReference>
<evidence type="ECO:0000256" key="12">
    <source>
        <dbReference type="ARBA" id="ARBA00023239"/>
    </source>
</evidence>
<dbReference type="FunFam" id="3.30.70.1230:FF:000004">
    <property type="entry name" value="Guanylate cyclase"/>
    <property type="match status" value="1"/>
</dbReference>
<dbReference type="Pfam" id="PF01094">
    <property type="entry name" value="ANF_receptor"/>
    <property type="match status" value="1"/>
</dbReference>
<evidence type="ECO:0000256" key="6">
    <source>
        <dbReference type="ARBA" id="ARBA00022741"/>
    </source>
</evidence>
<evidence type="ECO:0000256" key="5">
    <source>
        <dbReference type="ARBA" id="ARBA00022729"/>
    </source>
</evidence>
<dbReference type="EMBL" id="BMAW01041534">
    <property type="protein sequence ID" value="GFS29045.1"/>
    <property type="molecule type" value="Genomic_DNA"/>
</dbReference>
<dbReference type="CDD" id="cd14042">
    <property type="entry name" value="PK_GC-A_B"/>
    <property type="match status" value="1"/>
</dbReference>
<dbReference type="GO" id="GO:0007168">
    <property type="term" value="P:receptor guanylyl cyclase signaling pathway"/>
    <property type="evidence" value="ECO:0007669"/>
    <property type="project" value="TreeGrafter"/>
</dbReference>
<dbReference type="Gene3D" id="3.40.50.2300">
    <property type="match status" value="2"/>
</dbReference>
<proteinExistence type="inferred from homology"/>
<dbReference type="PROSITE" id="PS50125">
    <property type="entry name" value="GUANYLATE_CYCLASE_2"/>
    <property type="match status" value="1"/>
</dbReference>
<dbReference type="PANTHER" id="PTHR11920">
    <property type="entry name" value="GUANYLYL CYCLASE"/>
    <property type="match status" value="1"/>
</dbReference>
<keyword evidence="12 14" id="KW-0456">Lyase</keyword>
<dbReference type="CDD" id="cd06370">
    <property type="entry name" value="PBP1_SAP_GC-like"/>
    <property type="match status" value="1"/>
</dbReference>
<dbReference type="InterPro" id="IPR001245">
    <property type="entry name" value="Ser-Thr/Tyr_kinase_cat_dom"/>
</dbReference>